<dbReference type="Gene3D" id="2.180.10.10">
    <property type="entry name" value="RHS repeat-associated core"/>
    <property type="match status" value="1"/>
</dbReference>
<keyword evidence="2" id="KW-1185">Reference proteome</keyword>
<evidence type="ECO:0000313" key="1">
    <source>
        <dbReference type="EMBL" id="TCC96395.1"/>
    </source>
</evidence>
<dbReference type="NCBIfam" id="TIGR03696">
    <property type="entry name" value="Rhs_assc_core"/>
    <property type="match status" value="1"/>
</dbReference>
<gene>
    <name evidence="1" type="ORF">EZ437_21420</name>
</gene>
<reference evidence="1 2" key="1">
    <citation type="submission" date="2019-02" db="EMBL/GenBank/DDBJ databases">
        <title>Pedobacter sp. RP-1-14 sp. nov., isolated from Arctic soil.</title>
        <authorList>
            <person name="Dahal R.H."/>
        </authorList>
    </citation>
    <scope>NUCLEOTIDE SEQUENCE [LARGE SCALE GENOMIC DNA]</scope>
    <source>
        <strain evidence="1 2">RP-1-14</strain>
    </source>
</reference>
<dbReference type="AlphaFoldDB" id="A0A4R0N8Q3"/>
<sequence length="90" mass="10616">MVGCLLTFQYINCYPFSKQQSVGYWFNKYLFNSKELQTELGQFDYGARFYDLIVGRFNTEDPLSEGSRSFSPYSYALNNPIRFIDVDSRF</sequence>
<proteinExistence type="predicted"/>
<evidence type="ECO:0000313" key="2">
    <source>
        <dbReference type="Proteomes" id="UP000293347"/>
    </source>
</evidence>
<comment type="caution">
    <text evidence="1">The sequence shown here is derived from an EMBL/GenBank/DDBJ whole genome shotgun (WGS) entry which is preliminary data.</text>
</comment>
<protein>
    <recommendedName>
        <fullName evidence="3">RHS repeat-associated protein</fullName>
    </recommendedName>
</protein>
<organism evidence="1 2">
    <name type="scientific">Pedobacter psychroterrae</name>
    <dbReference type="NCBI Taxonomy" id="2530453"/>
    <lineage>
        <taxon>Bacteria</taxon>
        <taxon>Pseudomonadati</taxon>
        <taxon>Bacteroidota</taxon>
        <taxon>Sphingobacteriia</taxon>
        <taxon>Sphingobacteriales</taxon>
        <taxon>Sphingobacteriaceae</taxon>
        <taxon>Pedobacter</taxon>
    </lineage>
</organism>
<evidence type="ECO:0008006" key="3">
    <source>
        <dbReference type="Google" id="ProtNLM"/>
    </source>
</evidence>
<dbReference type="InterPro" id="IPR022385">
    <property type="entry name" value="Rhs_assc_core"/>
</dbReference>
<accession>A0A4R0N8Q3</accession>
<dbReference type="OrthoDB" id="1274715at2"/>
<name>A0A4R0N8Q3_9SPHI</name>
<dbReference type="Proteomes" id="UP000293347">
    <property type="component" value="Unassembled WGS sequence"/>
</dbReference>
<dbReference type="EMBL" id="SJSL01000013">
    <property type="protein sequence ID" value="TCC96395.1"/>
    <property type="molecule type" value="Genomic_DNA"/>
</dbReference>